<accession>A0A511XQC6</accession>
<gene>
    <name evidence="4 7" type="primary">grpE</name>
    <name evidence="7" type="ORF">AOE01nite_33330</name>
</gene>
<sequence length="218" mass="24230">MRAGIGMPNFITMMNTTENHEAGSSADHVETGHTEQTPPQASSPENADSTDQVMGAASVRIRELETQLNEEHDKWVRSEAEMQNLRTRTKRELEDARQYAVQKFARDVVEAAENLRRGLASLPKPAENEDSIITKMREGIEGTERSFLSILERHGVVSHDPSGQTFDANHHQAMAEQPSEEHPNGTVMQAWTPTWTLHGRLLKPAMVVVAKNGNGEAQ</sequence>
<dbReference type="HAMAP" id="MF_01151">
    <property type="entry name" value="GrpE"/>
    <property type="match status" value="1"/>
</dbReference>
<protein>
    <recommendedName>
        <fullName evidence="4">Protein GrpE</fullName>
    </recommendedName>
    <alternativeName>
        <fullName evidence="4">HSP-70 cofactor</fullName>
    </alternativeName>
</protein>
<dbReference type="Gene3D" id="2.30.22.10">
    <property type="entry name" value="Head domain of nucleotide exchange factor GrpE"/>
    <property type="match status" value="1"/>
</dbReference>
<dbReference type="PANTHER" id="PTHR21237:SF23">
    <property type="entry name" value="GRPE PROTEIN HOMOLOG, MITOCHONDRIAL"/>
    <property type="match status" value="1"/>
</dbReference>
<reference evidence="7 8" key="1">
    <citation type="submission" date="2019-07" db="EMBL/GenBank/DDBJ databases">
        <title>Whole genome shotgun sequence of Acetobacter oeni NBRC 105207.</title>
        <authorList>
            <person name="Hosoyama A."/>
            <person name="Uohara A."/>
            <person name="Ohji S."/>
            <person name="Ichikawa N."/>
        </authorList>
    </citation>
    <scope>NUCLEOTIDE SEQUENCE [LARGE SCALE GENOMIC DNA]</scope>
    <source>
        <strain evidence="7 8">NBRC 105207</strain>
    </source>
</reference>
<dbReference type="SUPFAM" id="SSF51064">
    <property type="entry name" value="Head domain of nucleotide exchange factor GrpE"/>
    <property type="match status" value="1"/>
</dbReference>
<dbReference type="InterPro" id="IPR009012">
    <property type="entry name" value="GrpE_head"/>
</dbReference>
<evidence type="ECO:0000313" key="8">
    <source>
        <dbReference type="Proteomes" id="UP000321746"/>
    </source>
</evidence>
<organism evidence="7 8">
    <name type="scientific">Acetobacter oeni</name>
    <dbReference type="NCBI Taxonomy" id="304077"/>
    <lineage>
        <taxon>Bacteria</taxon>
        <taxon>Pseudomonadati</taxon>
        <taxon>Pseudomonadota</taxon>
        <taxon>Alphaproteobacteria</taxon>
        <taxon>Acetobacterales</taxon>
        <taxon>Acetobacteraceae</taxon>
        <taxon>Acetobacter</taxon>
    </lineage>
</organism>
<keyword evidence="4" id="KW-0963">Cytoplasm</keyword>
<dbReference type="CDD" id="cd00446">
    <property type="entry name" value="GrpE"/>
    <property type="match status" value="1"/>
</dbReference>
<evidence type="ECO:0000256" key="3">
    <source>
        <dbReference type="ARBA" id="ARBA00023186"/>
    </source>
</evidence>
<comment type="caution">
    <text evidence="7">The sequence shown here is derived from an EMBL/GenBank/DDBJ whole genome shotgun (WGS) entry which is preliminary data.</text>
</comment>
<dbReference type="InterPro" id="IPR013805">
    <property type="entry name" value="GrpE_CC"/>
</dbReference>
<dbReference type="GO" id="GO:0042803">
    <property type="term" value="F:protein homodimerization activity"/>
    <property type="evidence" value="ECO:0007669"/>
    <property type="project" value="InterPro"/>
</dbReference>
<keyword evidence="8" id="KW-1185">Reference proteome</keyword>
<comment type="subunit">
    <text evidence="4">Homodimer.</text>
</comment>
<keyword evidence="3 4" id="KW-0143">Chaperone</keyword>
<evidence type="ECO:0000256" key="4">
    <source>
        <dbReference type="HAMAP-Rule" id="MF_01151"/>
    </source>
</evidence>
<dbReference type="PANTHER" id="PTHR21237">
    <property type="entry name" value="GRPE PROTEIN"/>
    <property type="match status" value="1"/>
</dbReference>
<dbReference type="EMBL" id="BJYG01000072">
    <property type="protein sequence ID" value="GEN65109.1"/>
    <property type="molecule type" value="Genomic_DNA"/>
</dbReference>
<comment type="similarity">
    <text evidence="1 4 5">Belongs to the GrpE family.</text>
</comment>
<dbReference type="GO" id="GO:0005737">
    <property type="term" value="C:cytoplasm"/>
    <property type="evidence" value="ECO:0007669"/>
    <property type="project" value="UniProtKB-SubCell"/>
</dbReference>
<evidence type="ECO:0000256" key="2">
    <source>
        <dbReference type="ARBA" id="ARBA00023016"/>
    </source>
</evidence>
<proteinExistence type="inferred from homology"/>
<name>A0A511XQC6_9PROT</name>
<dbReference type="Gene3D" id="3.90.20.20">
    <property type="match status" value="1"/>
</dbReference>
<evidence type="ECO:0000256" key="6">
    <source>
        <dbReference type="SAM" id="MobiDB-lite"/>
    </source>
</evidence>
<dbReference type="AlphaFoldDB" id="A0A511XQC6"/>
<comment type="function">
    <text evidence="4">Participates actively in the response to hyperosmotic and heat shock by preventing the aggregation of stress-denatured proteins, in association with DnaK and GrpE. It is the nucleotide exchange factor for DnaK and may function as a thermosensor. Unfolded proteins bind initially to DnaJ; upon interaction with the DnaJ-bound protein, DnaK hydrolyzes its bound ATP, resulting in the formation of a stable complex. GrpE releases ADP from DnaK; ATP binding to DnaK triggers the release of the substrate protein, thus completing the reaction cycle. Several rounds of ATP-dependent interactions between DnaJ, DnaK and GrpE are required for fully efficient folding.</text>
</comment>
<feature type="region of interest" description="Disordered" evidence="6">
    <location>
        <begin position="20"/>
        <end position="54"/>
    </location>
</feature>
<dbReference type="Proteomes" id="UP000321746">
    <property type="component" value="Unassembled WGS sequence"/>
</dbReference>
<dbReference type="GO" id="GO:0006457">
    <property type="term" value="P:protein folding"/>
    <property type="evidence" value="ECO:0007669"/>
    <property type="project" value="InterPro"/>
</dbReference>
<dbReference type="GO" id="GO:0000774">
    <property type="term" value="F:adenyl-nucleotide exchange factor activity"/>
    <property type="evidence" value="ECO:0007669"/>
    <property type="project" value="InterPro"/>
</dbReference>
<dbReference type="InterPro" id="IPR000740">
    <property type="entry name" value="GrpE"/>
</dbReference>
<comment type="subcellular location">
    <subcellularLocation>
        <location evidence="4">Cytoplasm</location>
    </subcellularLocation>
</comment>
<evidence type="ECO:0000313" key="7">
    <source>
        <dbReference type="EMBL" id="GEN65109.1"/>
    </source>
</evidence>
<dbReference type="Pfam" id="PF01025">
    <property type="entry name" value="GrpE"/>
    <property type="match status" value="1"/>
</dbReference>
<dbReference type="PRINTS" id="PR00773">
    <property type="entry name" value="GRPEPROTEIN"/>
</dbReference>
<dbReference type="SUPFAM" id="SSF58014">
    <property type="entry name" value="Coiled-coil domain of nucleotide exchange factor GrpE"/>
    <property type="match status" value="1"/>
</dbReference>
<evidence type="ECO:0000256" key="1">
    <source>
        <dbReference type="ARBA" id="ARBA00009054"/>
    </source>
</evidence>
<keyword evidence="2 4" id="KW-0346">Stress response</keyword>
<dbReference type="GO" id="GO:0051082">
    <property type="term" value="F:unfolded protein binding"/>
    <property type="evidence" value="ECO:0007669"/>
    <property type="project" value="TreeGrafter"/>
</dbReference>
<feature type="compositionally biased region" description="Polar residues" evidence="6">
    <location>
        <begin position="34"/>
        <end position="52"/>
    </location>
</feature>
<dbReference type="GO" id="GO:0051087">
    <property type="term" value="F:protein-folding chaperone binding"/>
    <property type="evidence" value="ECO:0007669"/>
    <property type="project" value="InterPro"/>
</dbReference>
<evidence type="ECO:0000256" key="5">
    <source>
        <dbReference type="RuleBase" id="RU004478"/>
    </source>
</evidence>